<evidence type="ECO:0000313" key="2">
    <source>
        <dbReference type="EMBL" id="ALV44003.1"/>
    </source>
</evidence>
<gene>
    <name evidence="2" type="ORF">AU252_15705</name>
</gene>
<dbReference type="SUPFAM" id="SSF55729">
    <property type="entry name" value="Acyl-CoA N-acyltransferases (Nat)"/>
    <property type="match status" value="1"/>
</dbReference>
<dbReference type="Gene3D" id="3.40.630.30">
    <property type="match status" value="1"/>
</dbReference>
<dbReference type="KEGG" id="psul:AU252_15705"/>
<dbReference type="PROSITE" id="PS51186">
    <property type="entry name" value="GNAT"/>
    <property type="match status" value="1"/>
</dbReference>
<feature type="domain" description="N-acetyltransferase" evidence="1">
    <location>
        <begin position="1"/>
        <end position="151"/>
    </location>
</feature>
<dbReference type="CDD" id="cd04301">
    <property type="entry name" value="NAT_SF"/>
    <property type="match status" value="1"/>
</dbReference>
<dbReference type="EMBL" id="CP013747">
    <property type="protein sequence ID" value="ALV44003.1"/>
    <property type="molecule type" value="Genomic_DNA"/>
</dbReference>
<keyword evidence="2" id="KW-0808">Transferase</keyword>
<dbReference type="Proteomes" id="UP000065151">
    <property type="component" value="Chromosome"/>
</dbReference>
<sequence>MRPAGPADLEAIAAIEQSSGRGPLSPTAMAAAVADPDRHVVVATVDGAVIGWGKTHHWDHDDGPAPSGHYLGGVTVLPAWRRRGVGAALTEERLRWVWARAPQAWYVVNADNLVSIELHRRWNFTETARGPRFHTTTFTGGLGLLMCAAAPGTPSPQTIRGSTIRS</sequence>
<dbReference type="InterPro" id="IPR000182">
    <property type="entry name" value="GNAT_dom"/>
</dbReference>
<reference evidence="2 3" key="1">
    <citation type="submission" date="2015-12" db="EMBL/GenBank/DDBJ databases">
        <authorList>
            <person name="Shamseldin A."/>
            <person name="Moawad H."/>
            <person name="Abd El-Rahim W.M."/>
            <person name="Sadowsky M.J."/>
        </authorList>
    </citation>
    <scope>NUCLEOTIDE SEQUENCE [LARGE SCALE GENOMIC DNA]</scope>
    <source>
        <strain evidence="2 3">Ar51</strain>
    </source>
</reference>
<dbReference type="PANTHER" id="PTHR43072">
    <property type="entry name" value="N-ACETYLTRANSFERASE"/>
    <property type="match status" value="1"/>
</dbReference>
<evidence type="ECO:0000259" key="1">
    <source>
        <dbReference type="PROSITE" id="PS51186"/>
    </source>
</evidence>
<dbReference type="InterPro" id="IPR016181">
    <property type="entry name" value="Acyl_CoA_acyltransferase"/>
</dbReference>
<evidence type="ECO:0000313" key="3">
    <source>
        <dbReference type="Proteomes" id="UP000065151"/>
    </source>
</evidence>
<dbReference type="Pfam" id="PF00583">
    <property type="entry name" value="Acetyltransf_1"/>
    <property type="match status" value="1"/>
</dbReference>
<name>A0A0U3PI20_9MICC</name>
<protein>
    <submittedName>
        <fullName evidence="2">GCN5 family acetyltransferase</fullName>
    </submittedName>
</protein>
<dbReference type="GO" id="GO:0016747">
    <property type="term" value="F:acyltransferase activity, transferring groups other than amino-acyl groups"/>
    <property type="evidence" value="ECO:0007669"/>
    <property type="project" value="InterPro"/>
</dbReference>
<proteinExistence type="predicted"/>
<organism evidence="2">
    <name type="scientific">Pseudarthrobacter sulfonivorans</name>
    <dbReference type="NCBI Taxonomy" id="121292"/>
    <lineage>
        <taxon>Bacteria</taxon>
        <taxon>Bacillati</taxon>
        <taxon>Actinomycetota</taxon>
        <taxon>Actinomycetes</taxon>
        <taxon>Micrococcales</taxon>
        <taxon>Micrococcaceae</taxon>
        <taxon>Pseudarthrobacter</taxon>
    </lineage>
</organism>
<accession>A0A0U3PI20</accession>
<dbReference type="AlphaFoldDB" id="A0A0U3PI20"/>